<proteinExistence type="predicted"/>
<dbReference type="GeneID" id="5968310"/>
<dbReference type="AlphaFoldDB" id="Q0V521"/>
<organism evidence="1 2">
    <name type="scientific">Phaeosphaeria nodorum (strain SN15 / ATCC MYA-4574 / FGSC 10173)</name>
    <name type="common">Glume blotch fungus</name>
    <name type="synonym">Parastagonospora nodorum</name>
    <dbReference type="NCBI Taxonomy" id="321614"/>
    <lineage>
        <taxon>Eukaryota</taxon>
        <taxon>Fungi</taxon>
        <taxon>Dikarya</taxon>
        <taxon>Ascomycota</taxon>
        <taxon>Pezizomycotina</taxon>
        <taxon>Dothideomycetes</taxon>
        <taxon>Pleosporomycetidae</taxon>
        <taxon>Pleosporales</taxon>
        <taxon>Pleosporineae</taxon>
        <taxon>Phaeosphaeriaceae</taxon>
        <taxon>Parastagonospora</taxon>
    </lineage>
</organism>
<protein>
    <submittedName>
        <fullName evidence="1">Uncharacterized protein</fullName>
    </submittedName>
</protein>
<dbReference type="InParanoid" id="Q0V521"/>
<dbReference type="Proteomes" id="UP000001055">
    <property type="component" value="Unassembled WGS sequence"/>
</dbReference>
<dbReference type="RefSeq" id="XP_001791560.1">
    <property type="nucleotide sequence ID" value="XM_001791508.1"/>
</dbReference>
<gene>
    <name evidence="1" type="ORF">SNOG_00893</name>
</gene>
<reference evidence="2" key="1">
    <citation type="journal article" date="2007" name="Plant Cell">
        <title>Dothideomycete-plant interactions illuminated by genome sequencing and EST analysis of the wheat pathogen Stagonospora nodorum.</title>
        <authorList>
            <person name="Hane J.K."/>
            <person name="Lowe R.G."/>
            <person name="Solomon P.S."/>
            <person name="Tan K.C."/>
            <person name="Schoch C.L."/>
            <person name="Spatafora J.W."/>
            <person name="Crous P.W."/>
            <person name="Kodira C."/>
            <person name="Birren B.W."/>
            <person name="Galagan J.E."/>
            <person name="Torriani S.F."/>
            <person name="McDonald B.A."/>
            <person name="Oliver R.P."/>
        </authorList>
    </citation>
    <scope>NUCLEOTIDE SEQUENCE [LARGE SCALE GENOMIC DNA]</scope>
    <source>
        <strain evidence="2">SN15 / ATCC MYA-4574 / FGSC 10173</strain>
    </source>
</reference>
<dbReference type="EMBL" id="CH445325">
    <property type="protein sequence ID" value="EAT92388.1"/>
    <property type="molecule type" value="Genomic_DNA"/>
</dbReference>
<evidence type="ECO:0000313" key="2">
    <source>
        <dbReference type="Proteomes" id="UP000001055"/>
    </source>
</evidence>
<sequence>MPVQKSKCMSKARSIRIIISPSSAPSFIGASATLTPVFPLVIRNSPRAACLARGSSEVRISPLFNWNSLRPPRLLVEFRCSVFGVHVVVARPTLIDHQPPATTFDHLSFTFWKLTTTPTYISRNRISCWGHWLPFWVVQRPPSASPGSVISLEKLMVITEIAQLVAPPPTTVTVTVGITPTTAYGLVVIYNYAFMRFGQEPFS</sequence>
<evidence type="ECO:0000313" key="1">
    <source>
        <dbReference type="EMBL" id="EAT92388.1"/>
    </source>
</evidence>
<dbReference type="KEGG" id="pno:SNOG_00893"/>
<accession>Q0V521</accession>
<dbReference type="HOGENOM" id="CLU_1349353_0_0_1"/>
<name>Q0V521_PHANO</name>